<evidence type="ECO:0000313" key="3">
    <source>
        <dbReference type="Proteomes" id="UP001215151"/>
    </source>
</evidence>
<keyword evidence="3" id="KW-1185">Reference proteome</keyword>
<proteinExistence type="predicted"/>
<evidence type="ECO:0000313" key="2">
    <source>
        <dbReference type="EMBL" id="KAJ8473317.1"/>
    </source>
</evidence>
<name>A0AAD7TP75_9APHY</name>
<evidence type="ECO:0000256" key="1">
    <source>
        <dbReference type="SAM" id="MobiDB-lite"/>
    </source>
</evidence>
<feature type="region of interest" description="Disordered" evidence="1">
    <location>
        <begin position="89"/>
        <end position="109"/>
    </location>
</feature>
<feature type="compositionally biased region" description="Polar residues" evidence="1">
    <location>
        <begin position="1"/>
        <end position="13"/>
    </location>
</feature>
<sequence length="279" mass="30259">MPSLRRTLSSPSVRSCPYTYSSSTATTSHPTRVVSHPPRRSSGSETANRRVLADIDWWLVHDIERDFVPGPPGADDDEVDQGAAENVQVRHGDALDVPPRGRPLGPRPLWRHRPAATIAAPSVGGSYEGDLLSSPLWDVSTDDSSFGMSSPEAVSPLPQFASLSIAPRTPLRRHASTSSQSSVESTPEDALCPLPTYLDVLRPMAPAYPPAFATSLAPRRPANARAPALATRSVSYSAVEFQLSAFNRFDDDPFGEDIPAPPPFFSSTMEDNEMDDLFY</sequence>
<dbReference type="EMBL" id="JAPEVG010000227">
    <property type="protein sequence ID" value="KAJ8473317.1"/>
    <property type="molecule type" value="Genomic_DNA"/>
</dbReference>
<comment type="caution">
    <text evidence="2">The sequence shown here is derived from an EMBL/GenBank/DDBJ whole genome shotgun (WGS) entry which is preliminary data.</text>
</comment>
<organism evidence="2 3">
    <name type="scientific">Trametes cubensis</name>
    <dbReference type="NCBI Taxonomy" id="1111947"/>
    <lineage>
        <taxon>Eukaryota</taxon>
        <taxon>Fungi</taxon>
        <taxon>Dikarya</taxon>
        <taxon>Basidiomycota</taxon>
        <taxon>Agaricomycotina</taxon>
        <taxon>Agaricomycetes</taxon>
        <taxon>Polyporales</taxon>
        <taxon>Polyporaceae</taxon>
        <taxon>Trametes</taxon>
    </lineage>
</organism>
<gene>
    <name evidence="2" type="ORF">ONZ51_g7943</name>
</gene>
<dbReference type="Proteomes" id="UP001215151">
    <property type="component" value="Unassembled WGS sequence"/>
</dbReference>
<feature type="region of interest" description="Disordered" evidence="1">
    <location>
        <begin position="1"/>
        <end position="47"/>
    </location>
</feature>
<feature type="compositionally biased region" description="Low complexity" evidence="1">
    <location>
        <begin position="15"/>
        <end position="31"/>
    </location>
</feature>
<dbReference type="AlphaFoldDB" id="A0AAD7TP75"/>
<reference evidence="2" key="1">
    <citation type="submission" date="2022-11" db="EMBL/GenBank/DDBJ databases">
        <title>Genome Sequence of Cubamyces cubensis.</title>
        <authorList>
            <person name="Buettner E."/>
        </authorList>
    </citation>
    <scope>NUCLEOTIDE SEQUENCE</scope>
    <source>
        <strain evidence="2">MPL-01</strain>
    </source>
</reference>
<protein>
    <submittedName>
        <fullName evidence="2">Uncharacterized protein</fullName>
    </submittedName>
</protein>
<accession>A0AAD7TP75</accession>